<keyword evidence="2" id="KW-1185">Reference proteome</keyword>
<dbReference type="WBParaSite" id="jg18592">
    <property type="protein sequence ID" value="jg18592"/>
    <property type="gene ID" value="jg18592"/>
</dbReference>
<protein>
    <submittedName>
        <fullName evidence="3">Uncharacterized protein</fullName>
    </submittedName>
</protein>
<feature type="compositionally biased region" description="Pro residues" evidence="1">
    <location>
        <begin position="109"/>
        <end position="120"/>
    </location>
</feature>
<accession>A0A915DCY2</accession>
<feature type="region of interest" description="Disordered" evidence="1">
    <location>
        <begin position="142"/>
        <end position="195"/>
    </location>
</feature>
<reference evidence="3" key="1">
    <citation type="submission" date="2022-11" db="UniProtKB">
        <authorList>
            <consortium name="WormBaseParasite"/>
        </authorList>
    </citation>
    <scope>IDENTIFICATION</scope>
</reference>
<name>A0A915DCY2_9BILA</name>
<sequence>MQQAPPSFFVPPPPPPRVSLQQQQHKPVPVNKDDDNRHKNKSLIQQTLENVRNVGKKTKSPTDPRIPSSSHSSERPPSAKQSMPKDPRLKRMMTSDPRTPTVHKISRVAPPPPPPFPKPVSPLKKAAVEKAKVLPSLPAVAVNSNNPAAMNTSSNSLSRPYSPSQALPPFSPKGELPMEIDDDNTSMPLTEETNGKAVEVVKLEEKKKSPILPRKEDSIFNETNLSEAFSTKHLVTSTPKVPIKPAPAKLNDSSGFNFDFLK</sequence>
<dbReference type="Proteomes" id="UP000887574">
    <property type="component" value="Unplaced"/>
</dbReference>
<proteinExistence type="predicted"/>
<feature type="compositionally biased region" description="Low complexity" evidence="1">
    <location>
        <begin position="142"/>
        <end position="164"/>
    </location>
</feature>
<dbReference type="AlphaFoldDB" id="A0A915DCY2"/>
<evidence type="ECO:0000313" key="3">
    <source>
        <dbReference type="WBParaSite" id="jg18592"/>
    </source>
</evidence>
<evidence type="ECO:0000256" key="1">
    <source>
        <dbReference type="SAM" id="MobiDB-lite"/>
    </source>
</evidence>
<feature type="compositionally biased region" description="Pro residues" evidence="1">
    <location>
        <begin position="8"/>
        <end position="17"/>
    </location>
</feature>
<evidence type="ECO:0000313" key="2">
    <source>
        <dbReference type="Proteomes" id="UP000887574"/>
    </source>
</evidence>
<organism evidence="2 3">
    <name type="scientific">Ditylenchus dipsaci</name>
    <dbReference type="NCBI Taxonomy" id="166011"/>
    <lineage>
        <taxon>Eukaryota</taxon>
        <taxon>Metazoa</taxon>
        <taxon>Ecdysozoa</taxon>
        <taxon>Nematoda</taxon>
        <taxon>Chromadorea</taxon>
        <taxon>Rhabditida</taxon>
        <taxon>Tylenchina</taxon>
        <taxon>Tylenchomorpha</taxon>
        <taxon>Sphaerularioidea</taxon>
        <taxon>Anguinidae</taxon>
        <taxon>Anguininae</taxon>
        <taxon>Ditylenchus</taxon>
    </lineage>
</organism>
<feature type="region of interest" description="Disordered" evidence="1">
    <location>
        <begin position="1"/>
        <end position="122"/>
    </location>
</feature>
<feature type="compositionally biased region" description="Low complexity" evidence="1">
    <location>
        <begin position="65"/>
        <end position="78"/>
    </location>
</feature>